<dbReference type="SUPFAM" id="SSF56112">
    <property type="entry name" value="Protein kinase-like (PK-like)"/>
    <property type="match status" value="1"/>
</dbReference>
<keyword evidence="2 5" id="KW-0547">Nucleotide-binding</keyword>
<name>A0A0C2D418_9BACT</name>
<evidence type="ECO:0000256" key="3">
    <source>
        <dbReference type="ARBA" id="ARBA00022777"/>
    </source>
</evidence>
<keyword evidence="8" id="KW-0723">Serine/threonine-protein kinase</keyword>
<dbReference type="Proteomes" id="UP000031599">
    <property type="component" value="Unassembled WGS sequence"/>
</dbReference>
<dbReference type="PANTHER" id="PTHR43289:SF34">
    <property type="entry name" value="SERINE_THREONINE-PROTEIN KINASE YBDM-RELATED"/>
    <property type="match status" value="1"/>
</dbReference>
<dbReference type="GO" id="GO:0004674">
    <property type="term" value="F:protein serine/threonine kinase activity"/>
    <property type="evidence" value="ECO:0007669"/>
    <property type="project" value="UniProtKB-KW"/>
</dbReference>
<dbReference type="Pfam" id="PF00069">
    <property type="entry name" value="Pkinase"/>
    <property type="match status" value="1"/>
</dbReference>
<feature type="region of interest" description="Disordered" evidence="6">
    <location>
        <begin position="1"/>
        <end position="28"/>
    </location>
</feature>
<dbReference type="SMART" id="SM00220">
    <property type="entry name" value="S_TKc"/>
    <property type="match status" value="1"/>
</dbReference>
<dbReference type="RefSeq" id="WP_052547542.1">
    <property type="nucleotide sequence ID" value="NZ_JMCC02000016.1"/>
</dbReference>
<dbReference type="PANTHER" id="PTHR43289">
    <property type="entry name" value="MITOGEN-ACTIVATED PROTEIN KINASE KINASE KINASE 20-RELATED"/>
    <property type="match status" value="1"/>
</dbReference>
<evidence type="ECO:0000256" key="2">
    <source>
        <dbReference type="ARBA" id="ARBA00022741"/>
    </source>
</evidence>
<evidence type="ECO:0000256" key="5">
    <source>
        <dbReference type="PROSITE-ProRule" id="PRU10141"/>
    </source>
</evidence>
<organism evidence="8 9">
    <name type="scientific">Enhygromyxa salina</name>
    <dbReference type="NCBI Taxonomy" id="215803"/>
    <lineage>
        <taxon>Bacteria</taxon>
        <taxon>Pseudomonadati</taxon>
        <taxon>Myxococcota</taxon>
        <taxon>Polyangia</taxon>
        <taxon>Nannocystales</taxon>
        <taxon>Nannocystaceae</taxon>
        <taxon>Enhygromyxa</taxon>
    </lineage>
</organism>
<dbReference type="InterPro" id="IPR017441">
    <property type="entry name" value="Protein_kinase_ATP_BS"/>
</dbReference>
<dbReference type="EMBL" id="JMCC02000016">
    <property type="protein sequence ID" value="KIG17956.1"/>
    <property type="molecule type" value="Genomic_DNA"/>
</dbReference>
<keyword evidence="3 8" id="KW-0418">Kinase</keyword>
<dbReference type="InterPro" id="IPR000719">
    <property type="entry name" value="Prot_kinase_dom"/>
</dbReference>
<dbReference type="CDD" id="cd14014">
    <property type="entry name" value="STKc_PknB_like"/>
    <property type="match status" value="1"/>
</dbReference>
<evidence type="ECO:0000313" key="8">
    <source>
        <dbReference type="EMBL" id="KIG17956.1"/>
    </source>
</evidence>
<dbReference type="Gene3D" id="1.10.510.10">
    <property type="entry name" value="Transferase(Phosphotransferase) domain 1"/>
    <property type="match status" value="1"/>
</dbReference>
<evidence type="ECO:0000313" key="9">
    <source>
        <dbReference type="Proteomes" id="UP000031599"/>
    </source>
</evidence>
<dbReference type="InterPro" id="IPR027417">
    <property type="entry name" value="P-loop_NTPase"/>
</dbReference>
<gene>
    <name evidence="8" type="ORF">DB30_02171</name>
</gene>
<reference evidence="8 9" key="1">
    <citation type="submission" date="2014-12" db="EMBL/GenBank/DDBJ databases">
        <title>Genome assembly of Enhygromyxa salina DSM 15201.</title>
        <authorList>
            <person name="Sharma G."/>
            <person name="Subramanian S."/>
        </authorList>
    </citation>
    <scope>NUCLEOTIDE SEQUENCE [LARGE SCALE GENOMIC DNA]</scope>
    <source>
        <strain evidence="8 9">DSM 15201</strain>
    </source>
</reference>
<dbReference type="PROSITE" id="PS00108">
    <property type="entry name" value="PROTEIN_KINASE_ST"/>
    <property type="match status" value="1"/>
</dbReference>
<feature type="domain" description="Protein kinase" evidence="7">
    <location>
        <begin position="47"/>
        <end position="308"/>
    </location>
</feature>
<evidence type="ECO:0000256" key="6">
    <source>
        <dbReference type="SAM" id="MobiDB-lite"/>
    </source>
</evidence>
<keyword evidence="1" id="KW-0808">Transferase</keyword>
<dbReference type="PROSITE" id="PS00107">
    <property type="entry name" value="PROTEIN_KINASE_ATP"/>
    <property type="match status" value="1"/>
</dbReference>
<feature type="binding site" evidence="5">
    <location>
        <position position="76"/>
    </location>
    <ligand>
        <name>ATP</name>
        <dbReference type="ChEBI" id="CHEBI:30616"/>
    </ligand>
</feature>
<comment type="caution">
    <text evidence="8">The sequence shown here is derived from an EMBL/GenBank/DDBJ whole genome shotgun (WGS) entry which is preliminary data.</text>
</comment>
<dbReference type="SUPFAM" id="SSF52540">
    <property type="entry name" value="P-loop containing nucleoside triphosphate hydrolases"/>
    <property type="match status" value="1"/>
</dbReference>
<evidence type="ECO:0000256" key="4">
    <source>
        <dbReference type="ARBA" id="ARBA00022840"/>
    </source>
</evidence>
<dbReference type="Gene3D" id="3.40.50.300">
    <property type="entry name" value="P-loop containing nucleotide triphosphate hydrolases"/>
    <property type="match status" value="1"/>
</dbReference>
<proteinExistence type="predicted"/>
<dbReference type="PROSITE" id="PS50011">
    <property type="entry name" value="PROTEIN_KINASE_DOM"/>
    <property type="match status" value="1"/>
</dbReference>
<accession>A0A0C2D418</accession>
<dbReference type="InterPro" id="IPR008271">
    <property type="entry name" value="Ser/Thr_kinase_AS"/>
</dbReference>
<keyword evidence="4 5" id="KW-0067">ATP-binding</keyword>
<dbReference type="Gene3D" id="3.30.200.20">
    <property type="entry name" value="Phosphorylase Kinase, domain 1"/>
    <property type="match status" value="1"/>
</dbReference>
<dbReference type="InterPro" id="IPR041664">
    <property type="entry name" value="AAA_16"/>
</dbReference>
<dbReference type="GO" id="GO:0005524">
    <property type="term" value="F:ATP binding"/>
    <property type="evidence" value="ECO:0007669"/>
    <property type="project" value="UniProtKB-UniRule"/>
</dbReference>
<evidence type="ECO:0000259" key="7">
    <source>
        <dbReference type="PROSITE" id="PS50011"/>
    </source>
</evidence>
<dbReference type="Pfam" id="PF13191">
    <property type="entry name" value="AAA_16"/>
    <property type="match status" value="1"/>
</dbReference>
<sequence length="1305" mass="140979">MAFDEQLGGEETQPGILGSTGDAGESGSVFASRRGAEVRVGDRLGDYEIERRLGAGGMGEVFAARSLATGERVALKVLAQAGSTALYRFKREFRALADVTHPNLITLHELVIAREHPPFFTMELVDGVPFTEYVRGHTPAGQLPNLVRLGRSLGQLIFGIHHLHLAQCLHRDVKPSNVLVSRGGRVVVLDFGLVSELAGIDVGVTRDGAPLGTPAYMAPEQAVAGKTTPASDLYAIGVMLFECLTGELPFRGSAIEVMMHKQEGEIPDPRTKVAELSPDLRALCMRLLARDPESRPTGSELITTFEALDLGLDHGSGSSSSSSSSGPRGGAASLLAGAGASGVFASTSLSSGSMVGGDLRLGTRAPFMGRKRELGQLSAALRDVEEINAAVTVHVFGASGFGKSALLNRFLGRVRRKHEALVLSGRCLERESVPYKGVDAIIDALSVQLRRMPEVEVAALQPRALGPLTRIFPVLGDVWPKPAYSGPGEATELRRQGLGALRELVQRLSDRRPLVVCIDDFQWADIDSVRLLNALIRPPDAPAMLVLLGFRNDLELGPGSREAIAELTGASALEGRDVRDLQLGPLAQQDAVELTMKLMGEAADPALARSHVERAGANPFFLSQIVLGGHAKGEGAGELDLDEIVARRIVDLDPDRRTLLALVAAAGGPIPVVALDQLALNATLDAVLDELCALGLLTRPRTHASDEELGTAPDRSTWAVETAHGRIREVVLGELEPAELRAVHVQLAELLEQHGGDLDTLAEQFARGGAVERAAAYSERAAVQAAQALAFARAAELYERTLELLPATAPAAKRRSLRLALAHQLINLGRGAAASDILLELAVVSKPDEARSLRQRAAEQLLRAGRLDEGLDLSRTLFTELGEPMPRGFWGAVWMIVRERARLRWRALFGARELRTEAEVPAQLLTRLDVISSVATGLSLQEIILTQALHARALVLAREAGEPRRLGIVLSYEFVAQAALGRSEAARRMMIDCRELATRVDDVELDRAIDLSEAMIDWFGGRMPKARLRLAHLLRRIEASPGADWIRAYAAIRYAETCMYSGQLGELRRELPRWITTAREHGNLHELASLCGVGATVSLYYDDLDGAKRHLDAGRECWDASRYTVPDLTLDLSAANVMLYGGNAEGALAEVAMAAASARDSGMGRLPLISVLIQQARARVVIWSAVRNPNDLELRRQVARGCKLHRKIKDPLLLGEARLNEAALCSILGDREGMRRSWRDAQSHFEDNGMGAMLAAARLRLAAHTKGRESAELEALGDAYLREQGIPNRARFLDLLAPAHRIPSK</sequence>
<evidence type="ECO:0000256" key="1">
    <source>
        <dbReference type="ARBA" id="ARBA00022679"/>
    </source>
</evidence>
<dbReference type="InterPro" id="IPR011009">
    <property type="entry name" value="Kinase-like_dom_sf"/>
</dbReference>
<protein>
    <submittedName>
        <fullName evidence="8">Serine/threonine protein kinase</fullName>
    </submittedName>
</protein>